<dbReference type="EC" id="2.8.3.5" evidence="7"/>
<sequence length="526" mass="57559">MKAYRNFYAIIKSNSEYFKAKHVLKVSQCTFSTSFAHSSKLYDCPYEAVKDIKDNSTVVVGGFGLCGIPENLISGLKKNGAKNLTIVSNNAGVDGEGQEVGLGQLIRTKQVKRIIASYVGENTEFERQYMQGELEVELTPQGTLAERMRAGGAGIPAFFTATGYGTLIHQGGAPIKYNKNGDVEIASEPREERVFHNRHYIMEEAIKGDFSLVKGWKADKYGNVIFRKAARNFNVPAAKAAKVCIVEVEEIIDGALPPENIHLPGVYVQRLLKGALYAKKIERRTTKEKLKASSGVSGSRKLVMDQIIRRAALEFKDGMYANLGIGMPMLASNYIPDGMSVHLQSENGILGLGEYPTEDQVDADLINAGKETVTITEGGSYFSKVHQSFDIVIRSHIDISILGAFQVSKFGDLANYMIPMVMVKGMGGAMDLVSAQHTKVVVTMEHMSKDGKPKILNECTLPLTGKHCVDVIITEKCVFNVDSVNGLTLVELADGVSVDDIRHSTECSFKVSPNLKPMGQIEISKK</sequence>
<evidence type="ECO:0000256" key="7">
    <source>
        <dbReference type="PIRNR" id="PIRNR000858"/>
    </source>
</evidence>
<dbReference type="Gene3D" id="3.40.1080.10">
    <property type="entry name" value="Glutaconate Coenzyme A-transferase"/>
    <property type="match status" value="2"/>
</dbReference>
<gene>
    <name evidence="9" type="primary">20210934</name>
    <name evidence="8" type="ORF">HELRODRAFT_188533</name>
</gene>
<dbReference type="KEGG" id="hro:HELRODRAFT_188533"/>
<dbReference type="PIRSF" id="PIRSF000858">
    <property type="entry name" value="SCOT-t"/>
    <property type="match status" value="1"/>
</dbReference>
<dbReference type="GO" id="GO:0008260">
    <property type="term" value="F:succinyl-CoA:3-oxo-acid CoA-transferase activity"/>
    <property type="evidence" value="ECO:0000318"/>
    <property type="project" value="GO_Central"/>
</dbReference>
<dbReference type="PROSITE" id="PS01274">
    <property type="entry name" value="COA_TRANSF_2"/>
    <property type="match status" value="1"/>
</dbReference>
<dbReference type="SUPFAM" id="SSF100950">
    <property type="entry name" value="NagB/RpiA/CoA transferase-like"/>
    <property type="match status" value="2"/>
</dbReference>
<dbReference type="InterPro" id="IPR037171">
    <property type="entry name" value="NagB/RpiA_transferase-like"/>
</dbReference>
<dbReference type="FunCoup" id="T1FQ37">
    <property type="interactions" value="588"/>
</dbReference>
<organism evidence="9 10">
    <name type="scientific">Helobdella robusta</name>
    <name type="common">Californian leech</name>
    <dbReference type="NCBI Taxonomy" id="6412"/>
    <lineage>
        <taxon>Eukaryota</taxon>
        <taxon>Metazoa</taxon>
        <taxon>Spiralia</taxon>
        <taxon>Lophotrochozoa</taxon>
        <taxon>Annelida</taxon>
        <taxon>Clitellata</taxon>
        <taxon>Hirudinea</taxon>
        <taxon>Rhynchobdellida</taxon>
        <taxon>Glossiphoniidae</taxon>
        <taxon>Helobdella</taxon>
    </lineage>
</organism>
<comment type="function">
    <text evidence="7">Key enzyme for ketone body catabolism. Transfers the CoA moiety from succinate to acetoacetate. Formation of the enzyme-CoA intermediate proceeds via an unstable anhydride species formed between the carboxylate groups of the enzyme and substrate.</text>
</comment>
<dbReference type="CTD" id="20210934"/>
<dbReference type="InterPro" id="IPR012792">
    <property type="entry name" value="3-oxoacid_CoA-transf_A"/>
</dbReference>
<reference evidence="10" key="1">
    <citation type="submission" date="2012-12" db="EMBL/GenBank/DDBJ databases">
        <authorList>
            <person name="Hellsten U."/>
            <person name="Grimwood J."/>
            <person name="Chapman J.A."/>
            <person name="Shapiro H."/>
            <person name="Aerts A."/>
            <person name="Otillar R.P."/>
            <person name="Terry A.Y."/>
            <person name="Boore J.L."/>
            <person name="Simakov O."/>
            <person name="Marletaz F."/>
            <person name="Cho S.-J."/>
            <person name="Edsinger-Gonzales E."/>
            <person name="Havlak P."/>
            <person name="Kuo D.-H."/>
            <person name="Larsson T."/>
            <person name="Lv J."/>
            <person name="Arendt D."/>
            <person name="Savage R."/>
            <person name="Osoegawa K."/>
            <person name="de Jong P."/>
            <person name="Lindberg D.R."/>
            <person name="Seaver E.C."/>
            <person name="Weisblat D.A."/>
            <person name="Putnam N.H."/>
            <person name="Grigoriev I.V."/>
            <person name="Rokhsar D.S."/>
        </authorList>
    </citation>
    <scope>NUCLEOTIDE SEQUENCE</scope>
</reference>
<comment type="subcellular location">
    <subcellularLocation>
        <location evidence="1">Mitochondrion</location>
    </subcellularLocation>
</comment>
<dbReference type="SMART" id="SM00882">
    <property type="entry name" value="CoA_trans"/>
    <property type="match status" value="2"/>
</dbReference>
<comment type="similarity">
    <text evidence="3 7">Belongs to the 3-oxoacid CoA-transferase family.</text>
</comment>
<dbReference type="InterPro" id="IPR004164">
    <property type="entry name" value="CoA_transf_AS"/>
</dbReference>
<reference evidence="8 10" key="2">
    <citation type="journal article" date="2013" name="Nature">
        <title>Insights into bilaterian evolution from three spiralian genomes.</title>
        <authorList>
            <person name="Simakov O."/>
            <person name="Marletaz F."/>
            <person name="Cho S.J."/>
            <person name="Edsinger-Gonzales E."/>
            <person name="Havlak P."/>
            <person name="Hellsten U."/>
            <person name="Kuo D.H."/>
            <person name="Larsson T."/>
            <person name="Lv J."/>
            <person name="Arendt D."/>
            <person name="Savage R."/>
            <person name="Osoegawa K."/>
            <person name="de Jong P."/>
            <person name="Grimwood J."/>
            <person name="Chapman J.A."/>
            <person name="Shapiro H."/>
            <person name="Aerts A."/>
            <person name="Otillar R.P."/>
            <person name="Terry A.Y."/>
            <person name="Boore J.L."/>
            <person name="Grigoriev I.V."/>
            <person name="Lindberg D.R."/>
            <person name="Seaver E.C."/>
            <person name="Weisblat D.A."/>
            <person name="Putnam N.H."/>
            <person name="Rokhsar D.S."/>
        </authorList>
    </citation>
    <scope>NUCLEOTIDE SEQUENCE</scope>
</reference>
<dbReference type="NCBIfam" id="TIGR02429">
    <property type="entry name" value="pcaI_scoA_fam"/>
    <property type="match status" value="1"/>
</dbReference>
<dbReference type="PANTHER" id="PTHR13707:SF23">
    <property type="entry name" value="SUCCINYL-COA:3-KETOACID-COENZYME A TRANSFERASE"/>
    <property type="match status" value="1"/>
</dbReference>
<dbReference type="UniPathway" id="UPA00929">
    <property type="reaction ID" value="UER00894"/>
</dbReference>
<keyword evidence="5" id="KW-0809">Transit peptide</keyword>
<comment type="catalytic activity">
    <reaction evidence="7">
        <text>a 3-oxo acid + succinyl-CoA = a 3-oxoacyl-CoA + succinate</text>
        <dbReference type="Rhea" id="RHEA:24564"/>
        <dbReference type="ChEBI" id="CHEBI:30031"/>
        <dbReference type="ChEBI" id="CHEBI:35973"/>
        <dbReference type="ChEBI" id="CHEBI:57292"/>
        <dbReference type="ChEBI" id="CHEBI:90726"/>
        <dbReference type="EC" id="2.8.3.5"/>
    </reaction>
</comment>
<dbReference type="InParanoid" id="T1FQ37"/>
<dbReference type="GeneID" id="20210934"/>
<dbReference type="STRING" id="6412.T1FQ37"/>
<evidence type="ECO:0000313" key="10">
    <source>
        <dbReference type="Proteomes" id="UP000015101"/>
    </source>
</evidence>
<dbReference type="eggNOG" id="KOG3822">
    <property type="taxonomic scope" value="Eukaryota"/>
</dbReference>
<dbReference type="NCBIfam" id="TIGR02428">
    <property type="entry name" value="pcaJ_scoB_fam"/>
    <property type="match status" value="1"/>
</dbReference>
<keyword evidence="6 7" id="KW-0496">Mitochondrion</keyword>
<dbReference type="EMBL" id="KB096742">
    <property type="protein sequence ID" value="ESO01959.1"/>
    <property type="molecule type" value="Genomic_DNA"/>
</dbReference>
<evidence type="ECO:0000256" key="4">
    <source>
        <dbReference type="ARBA" id="ARBA00022679"/>
    </source>
</evidence>
<evidence type="ECO:0000256" key="3">
    <source>
        <dbReference type="ARBA" id="ARBA00007154"/>
    </source>
</evidence>
<name>T1FQ37_HELRO</name>
<evidence type="ECO:0000256" key="1">
    <source>
        <dbReference type="ARBA" id="ARBA00004173"/>
    </source>
</evidence>
<evidence type="ECO:0000313" key="9">
    <source>
        <dbReference type="EnsemblMetazoa" id="HelroP188533"/>
    </source>
</evidence>
<proteinExistence type="inferred from homology"/>
<dbReference type="GO" id="GO:0005739">
    <property type="term" value="C:mitochondrion"/>
    <property type="evidence" value="ECO:0000318"/>
    <property type="project" value="GO_Central"/>
</dbReference>
<dbReference type="HOGENOM" id="CLU_019942_1_2_1"/>
<dbReference type="OMA" id="VKTMGQI"/>
<keyword evidence="4 7" id="KW-0808">Transferase</keyword>
<dbReference type="FunFam" id="3.40.1080.10:FF:000002">
    <property type="entry name" value="Succinyl-CoA:3-ketoacid-coenzyme A transferase, mitochondrial"/>
    <property type="match status" value="1"/>
</dbReference>
<dbReference type="InterPro" id="IPR004163">
    <property type="entry name" value="CoA_transf_BS"/>
</dbReference>
<comment type="pathway">
    <text evidence="2 7">Ketone metabolism; succinyl-CoA degradation; acetoacetyl-CoA from succinyl-CoA: step 1/1.</text>
</comment>
<dbReference type="InterPro" id="IPR014388">
    <property type="entry name" value="3-oxoacid_CoA-transferase"/>
</dbReference>
<dbReference type="EnsemblMetazoa" id="HelroT188533">
    <property type="protein sequence ID" value="HelroP188533"/>
    <property type="gene ID" value="HelroG188533"/>
</dbReference>
<dbReference type="PANTHER" id="PTHR13707">
    <property type="entry name" value="KETOACID-COENZYME A TRANSFERASE"/>
    <property type="match status" value="1"/>
</dbReference>
<dbReference type="EMBL" id="AMQM01000758">
    <property type="status" value="NOT_ANNOTATED_CDS"/>
    <property type="molecule type" value="Genomic_DNA"/>
</dbReference>
<dbReference type="FunFam" id="3.40.1080.10:FF:000001">
    <property type="entry name" value="Succinyl-coa:3-ketoacid-coenzyme a transferase subunit b"/>
    <property type="match status" value="1"/>
</dbReference>
<evidence type="ECO:0000256" key="6">
    <source>
        <dbReference type="ARBA" id="ARBA00023128"/>
    </source>
</evidence>
<evidence type="ECO:0000313" key="8">
    <source>
        <dbReference type="EMBL" id="ESO01959.1"/>
    </source>
</evidence>
<accession>T1FQ37</accession>
<evidence type="ECO:0000256" key="2">
    <source>
        <dbReference type="ARBA" id="ARBA00004753"/>
    </source>
</evidence>
<protein>
    <recommendedName>
        <fullName evidence="7">Succinyl-CoA:3-ketoacid-coenzyme A transferase</fullName>
        <ecNumber evidence="7">2.8.3.5</ecNumber>
    </recommendedName>
</protein>
<keyword evidence="10" id="KW-1185">Reference proteome</keyword>
<dbReference type="InterPro" id="IPR012791">
    <property type="entry name" value="3-oxoacid_CoA-transf_B"/>
</dbReference>
<dbReference type="Pfam" id="PF01144">
    <property type="entry name" value="CoA_trans"/>
    <property type="match status" value="2"/>
</dbReference>
<dbReference type="PROSITE" id="PS01273">
    <property type="entry name" value="COA_TRANSF_1"/>
    <property type="match status" value="1"/>
</dbReference>
<dbReference type="OrthoDB" id="1933379at2759"/>
<dbReference type="RefSeq" id="XP_009019367.1">
    <property type="nucleotide sequence ID" value="XM_009021119.1"/>
</dbReference>
<dbReference type="Proteomes" id="UP000015101">
    <property type="component" value="Unassembled WGS sequence"/>
</dbReference>
<dbReference type="AlphaFoldDB" id="T1FQ37"/>
<dbReference type="GO" id="GO:1902224">
    <property type="term" value="P:ketone body metabolic process"/>
    <property type="evidence" value="ECO:0000318"/>
    <property type="project" value="GO_Central"/>
</dbReference>
<reference evidence="9" key="3">
    <citation type="submission" date="2015-06" db="UniProtKB">
        <authorList>
            <consortium name="EnsemblMetazoa"/>
        </authorList>
    </citation>
    <scope>IDENTIFICATION</scope>
</reference>
<evidence type="ECO:0000256" key="5">
    <source>
        <dbReference type="ARBA" id="ARBA00022946"/>
    </source>
</evidence>
<dbReference type="InterPro" id="IPR004165">
    <property type="entry name" value="CoA_trans_fam_I"/>
</dbReference>